<keyword evidence="6" id="KW-1185">Reference proteome</keyword>
<dbReference type="Pfam" id="PF05649">
    <property type="entry name" value="Peptidase_M13_N"/>
    <property type="match status" value="1"/>
</dbReference>
<evidence type="ECO:0000256" key="2">
    <source>
        <dbReference type="ARBA" id="ARBA00007357"/>
    </source>
</evidence>
<dbReference type="PROSITE" id="PS51885">
    <property type="entry name" value="NEPRILYSIN"/>
    <property type="match status" value="1"/>
</dbReference>
<dbReference type="GO" id="GO:0016485">
    <property type="term" value="P:protein processing"/>
    <property type="evidence" value="ECO:0007669"/>
    <property type="project" value="TreeGrafter"/>
</dbReference>
<dbReference type="GO" id="GO:0004222">
    <property type="term" value="F:metalloendopeptidase activity"/>
    <property type="evidence" value="ECO:0007669"/>
    <property type="project" value="InterPro"/>
</dbReference>
<dbReference type="InterPro" id="IPR008753">
    <property type="entry name" value="Peptidase_M13_N"/>
</dbReference>
<proteinExistence type="inferred from homology"/>
<evidence type="ECO:0000313" key="6">
    <source>
        <dbReference type="Proteomes" id="UP000053105"/>
    </source>
</evidence>
<dbReference type="PANTHER" id="PTHR11733:SF133">
    <property type="entry name" value="PHOSPHATE-REGULATING NEUTRAL ENDOPEPTIDASE PHEX"/>
    <property type="match status" value="1"/>
</dbReference>
<feature type="domain" description="Peptidase M13 N-terminal" evidence="4">
    <location>
        <begin position="7"/>
        <end position="275"/>
    </location>
</feature>
<dbReference type="SUPFAM" id="SSF55486">
    <property type="entry name" value="Metalloproteases ('zincins'), catalytic domain"/>
    <property type="match status" value="1"/>
</dbReference>
<evidence type="ECO:0000256" key="1">
    <source>
        <dbReference type="ARBA" id="ARBA00004401"/>
    </source>
</evidence>
<dbReference type="STRING" id="166423.A0A0M8ZQW5"/>
<dbReference type="Gene3D" id="1.10.1380.10">
    <property type="entry name" value="Neutral endopeptidase , domain2"/>
    <property type="match status" value="1"/>
</dbReference>
<dbReference type="Proteomes" id="UP000053105">
    <property type="component" value="Unassembled WGS sequence"/>
</dbReference>
<dbReference type="AlphaFoldDB" id="A0A0M8ZQW5"/>
<accession>A0A0M8ZQW5</accession>
<sequence>MNASADPCVDFYEYACGNWPRTKSDAIWHIRAVSDSENKRRVKEMLNEGLRGDEIPSVKVAKQWYETCMGTESMDERGMRPLLSILDEIGGWPIMTGRNERNESGQKWQNIDDYYAHLRGFRSLDDVWVATYGPVPEDESAVVSVLDMPPYSRMLKEFFNADDNRTLGSIKDLNCWNHSMRIVSKIAESGGFRVTKDELEKDVEEMFKLEWKLTKVLRVSNFLSFWGNQRFFSEFDDYVNMTVVNWVGKLTGIYKQSGINIIEDTMLKVASPTYYRYHRLKGLRLLKHKDAVKSNVVLTLRKQDRVGRSGLLNHVTAEHDVNGKETSVVGRREQQEEEASDENGVTGIPVEVSSEGVAHAVEGNGIDAAVGESQTEAENPEVMPESVVILLGGGVDFPQYIL</sequence>
<organism evidence="5 6">
    <name type="scientific">Melipona quadrifasciata</name>
    <dbReference type="NCBI Taxonomy" id="166423"/>
    <lineage>
        <taxon>Eukaryota</taxon>
        <taxon>Metazoa</taxon>
        <taxon>Ecdysozoa</taxon>
        <taxon>Arthropoda</taxon>
        <taxon>Hexapoda</taxon>
        <taxon>Insecta</taxon>
        <taxon>Pterygota</taxon>
        <taxon>Neoptera</taxon>
        <taxon>Endopterygota</taxon>
        <taxon>Hymenoptera</taxon>
        <taxon>Apocrita</taxon>
        <taxon>Aculeata</taxon>
        <taxon>Apoidea</taxon>
        <taxon>Anthophila</taxon>
        <taxon>Apidae</taxon>
        <taxon>Melipona</taxon>
    </lineage>
</organism>
<gene>
    <name evidence="5" type="ORF">WN51_04327</name>
</gene>
<dbReference type="EMBL" id="KQ435896">
    <property type="protein sequence ID" value="KOX69290.1"/>
    <property type="molecule type" value="Genomic_DNA"/>
</dbReference>
<name>A0A0M8ZQW5_9HYME</name>
<evidence type="ECO:0000256" key="3">
    <source>
        <dbReference type="SAM" id="MobiDB-lite"/>
    </source>
</evidence>
<comment type="subcellular location">
    <subcellularLocation>
        <location evidence="1">Cell membrane</location>
        <topology evidence="1">Single-pass type II membrane protein</topology>
    </subcellularLocation>
</comment>
<evidence type="ECO:0000259" key="4">
    <source>
        <dbReference type="Pfam" id="PF05649"/>
    </source>
</evidence>
<dbReference type="OrthoDB" id="7701039at2759"/>
<protein>
    <submittedName>
        <fullName evidence="5">Putative zinc metalloproteinase T16A9.4</fullName>
    </submittedName>
</protein>
<comment type="similarity">
    <text evidence="2">Belongs to the peptidase M13 family.</text>
</comment>
<dbReference type="PANTHER" id="PTHR11733">
    <property type="entry name" value="ZINC METALLOPROTEASE FAMILY M13 NEPRILYSIN-RELATED"/>
    <property type="match status" value="1"/>
</dbReference>
<dbReference type="InterPro" id="IPR000718">
    <property type="entry name" value="Peptidase_M13"/>
</dbReference>
<dbReference type="GO" id="GO:0005886">
    <property type="term" value="C:plasma membrane"/>
    <property type="evidence" value="ECO:0007669"/>
    <property type="project" value="UniProtKB-SubCell"/>
</dbReference>
<feature type="region of interest" description="Disordered" evidence="3">
    <location>
        <begin position="323"/>
        <end position="348"/>
    </location>
</feature>
<reference evidence="5 6" key="1">
    <citation type="submission" date="2015-07" db="EMBL/GenBank/DDBJ databases">
        <title>The genome of Melipona quadrifasciata.</title>
        <authorList>
            <person name="Pan H."/>
            <person name="Kapheim K."/>
        </authorList>
    </citation>
    <scope>NUCLEOTIDE SEQUENCE [LARGE SCALE GENOMIC DNA]</scope>
    <source>
        <strain evidence="5">0111107301</strain>
        <tissue evidence="5">Whole body</tissue>
    </source>
</reference>
<evidence type="ECO:0000313" key="5">
    <source>
        <dbReference type="EMBL" id="KOX69290.1"/>
    </source>
</evidence>
<dbReference type="InterPro" id="IPR042089">
    <property type="entry name" value="Peptidase_M13_dom_2"/>
</dbReference>